<keyword evidence="19" id="KW-0175">Coiled coil</keyword>
<keyword evidence="12 26" id="KW-0812">Transmembrane</keyword>
<evidence type="ECO:0000256" key="19">
    <source>
        <dbReference type="ARBA" id="ARBA00023054"/>
    </source>
</evidence>
<evidence type="ECO:0000256" key="12">
    <source>
        <dbReference type="ARBA" id="ARBA00022692"/>
    </source>
</evidence>
<comment type="subunit">
    <text evidence="5">The mature envelope protein (Env) consists of a trimer of SU-TM heterodimers attached by a labile interchain disulfide bond.</text>
</comment>
<comment type="subcellular location">
    <subcellularLocation>
        <location evidence="2">Host cell membrane</location>
        <topology evidence="2">Peripheral membrane protein</topology>
    </subcellularLocation>
    <subcellularLocation>
        <location evidence="1">Host cell membrane</location>
        <topology evidence="1">Single-pass type I membrane protein</topology>
    </subcellularLocation>
    <subcellularLocation>
        <location evidence="4">Virion membrane</location>
        <topology evidence="4">Peripheral membrane protein</topology>
    </subcellularLocation>
    <subcellularLocation>
        <location evidence="3">Virion membrane</location>
        <topology evidence="3">Single-pass type I membrane protein</topology>
    </subcellularLocation>
</comment>
<evidence type="ECO:0000256" key="14">
    <source>
        <dbReference type="ARBA" id="ARBA00022804"/>
    </source>
</evidence>
<keyword evidence="22" id="KW-0325">Glycoprotein</keyword>
<keyword evidence="21" id="KW-1015">Disulfide bond</keyword>
<evidence type="ECO:0000256" key="25">
    <source>
        <dbReference type="ARBA" id="ARBA00029888"/>
    </source>
</evidence>
<evidence type="ECO:0000256" key="21">
    <source>
        <dbReference type="ARBA" id="ARBA00023157"/>
    </source>
</evidence>
<evidence type="ECO:0000256" key="5">
    <source>
        <dbReference type="ARBA" id="ARBA00011330"/>
    </source>
</evidence>
<evidence type="ECO:0000256" key="23">
    <source>
        <dbReference type="ARBA" id="ARBA00024648"/>
    </source>
</evidence>
<protein>
    <recommendedName>
        <fullName evidence="6">Envelope glycoprotein</fullName>
    </recommendedName>
    <alternativeName>
        <fullName evidence="25">Env polyprotein</fullName>
    </alternativeName>
</protein>
<dbReference type="GO" id="GO:0019064">
    <property type="term" value="P:fusion of virus membrane with host plasma membrane"/>
    <property type="evidence" value="ECO:0007669"/>
    <property type="project" value="UniProtKB-KW"/>
</dbReference>
<evidence type="ECO:0000256" key="10">
    <source>
        <dbReference type="ARBA" id="ARBA00022595"/>
    </source>
</evidence>
<keyword evidence="18 26" id="KW-1133">Transmembrane helix</keyword>
<dbReference type="Gene3D" id="1.10.287.210">
    <property type="match status" value="1"/>
</dbReference>
<dbReference type="Pfam" id="PF00429">
    <property type="entry name" value="TLV_coat"/>
    <property type="match status" value="1"/>
</dbReference>
<evidence type="ECO:0000256" key="8">
    <source>
        <dbReference type="ARBA" id="ARBA00022511"/>
    </source>
</evidence>
<keyword evidence="13" id="KW-0732">Signal</keyword>
<keyword evidence="7" id="KW-1160">Virus entry into host cell</keyword>
<evidence type="ECO:0000256" key="9">
    <source>
        <dbReference type="ARBA" id="ARBA00022521"/>
    </source>
</evidence>
<keyword evidence="7" id="KW-1168">Fusion of virus membrane with host membrane</keyword>
<reference evidence="27" key="1">
    <citation type="journal article" date="2020" name="Viruses">
        <title>A Novel Retrovirus (Gunnison's Prairie Dog Retrovirus) Associated With Thymic Lymphoma in Gunnison's Prairie Dogs in Colorado, USA.</title>
        <authorList>
            <person name="Butler M.D."/>
            <person name="Griffin K."/>
            <person name="Brewster C.D."/>
            <person name="Kapuscinski M.L."/>
            <person name="Stenglein M.D."/>
            <person name="Tripp D.W."/>
            <person name="Quackenbush S.L."/>
            <person name="Fox K.A."/>
        </authorList>
    </citation>
    <scope>NUCLEOTIDE SEQUENCE</scope>
    <source>
        <strain evidence="27">Prairie dog 15-1406</strain>
    </source>
</reference>
<dbReference type="InterPro" id="IPR018154">
    <property type="entry name" value="TLV/ENV_coat_polyprotein"/>
</dbReference>
<dbReference type="PANTHER" id="PTHR10424">
    <property type="entry name" value="VIRAL ENVELOPE PROTEIN"/>
    <property type="match status" value="1"/>
</dbReference>
<keyword evidence="16" id="KW-1043">Host membrane</keyword>
<name>A0A7D5AJC3_9RETR</name>
<evidence type="ECO:0000256" key="18">
    <source>
        <dbReference type="ARBA" id="ARBA00022989"/>
    </source>
</evidence>
<feature type="transmembrane region" description="Helical" evidence="26">
    <location>
        <begin position="541"/>
        <end position="563"/>
    </location>
</feature>
<dbReference type="GO" id="GO:0019031">
    <property type="term" value="C:viral envelope"/>
    <property type="evidence" value="ECO:0007669"/>
    <property type="project" value="UniProtKB-KW"/>
</dbReference>
<keyword evidence="14" id="KW-1161">Viral attachment to host cell</keyword>
<evidence type="ECO:0000256" key="7">
    <source>
        <dbReference type="ARBA" id="ARBA00022506"/>
    </source>
</evidence>
<comment type="function">
    <text evidence="23">The transmembrane protein (TM) acts as a class I viral fusion protein. Under the current model, the protein has at least 3 conformational states: pre-fusion native state, pre-hairpin intermediate state, and post-fusion hairpin state. During viral and target cell membrane fusion, the coiled coil regions (heptad repeats) assume a trimer-of-hairpins structure, positioning the fusion peptide in close proximity to the C-terminal region of the ectodomain. The formation of this structure appears to drive apposition and subsequent fusion of viral and target cell membranes. Membranes fusion leads to delivery of the nucleocapsid into the cytoplasm.</text>
</comment>
<evidence type="ECO:0000256" key="24">
    <source>
        <dbReference type="ARBA" id="ARBA00025621"/>
    </source>
</evidence>
<evidence type="ECO:0000256" key="2">
    <source>
        <dbReference type="ARBA" id="ARBA00004505"/>
    </source>
</evidence>
<evidence type="ECO:0000256" key="15">
    <source>
        <dbReference type="ARBA" id="ARBA00022844"/>
    </source>
</evidence>
<dbReference type="GO" id="GO:0019062">
    <property type="term" value="P:virion attachment to host cell"/>
    <property type="evidence" value="ECO:0007669"/>
    <property type="project" value="UniProtKB-KW"/>
</dbReference>
<evidence type="ECO:0000256" key="6">
    <source>
        <dbReference type="ARBA" id="ARBA00014571"/>
    </source>
</evidence>
<keyword evidence="14" id="KW-0945">Host-virus interaction</keyword>
<dbReference type="GO" id="GO:0046718">
    <property type="term" value="P:symbiont entry into host cell"/>
    <property type="evidence" value="ECO:0007669"/>
    <property type="project" value="UniProtKB-KW"/>
</dbReference>
<dbReference type="GO" id="GO:0020002">
    <property type="term" value="C:host cell plasma membrane"/>
    <property type="evidence" value="ECO:0007669"/>
    <property type="project" value="UniProtKB-SubCell"/>
</dbReference>
<gene>
    <name evidence="27" type="primary">env</name>
</gene>
<keyword evidence="10" id="KW-1162">Viral penetration into host cytoplasm</keyword>
<evidence type="ECO:0000256" key="11">
    <source>
        <dbReference type="ARBA" id="ARBA00022685"/>
    </source>
</evidence>
<dbReference type="CDD" id="cd09851">
    <property type="entry name" value="HTLV-1-like_HR1-HR2"/>
    <property type="match status" value="1"/>
</dbReference>
<evidence type="ECO:0000256" key="16">
    <source>
        <dbReference type="ARBA" id="ARBA00022870"/>
    </source>
</evidence>
<comment type="function">
    <text evidence="24">The surface protein (SU) attaches the virus to the host cell by binding to its receptor. This interaction triggers the refolding of the transmembrane protein (TM) and is thought to activate its fusogenic potential by unmasking its fusion peptide. Fusion occurs at the host cell plasma membrane.</text>
</comment>
<evidence type="ECO:0000256" key="22">
    <source>
        <dbReference type="ARBA" id="ARBA00023180"/>
    </source>
</evidence>
<dbReference type="SUPFAM" id="SSF58069">
    <property type="entry name" value="Virus ectodomain"/>
    <property type="match status" value="1"/>
</dbReference>
<dbReference type="PANTHER" id="PTHR10424:SF75">
    <property type="entry name" value="ENDOGENOUS RETROVIRUS GROUP S71 MEMBER 1 ENV POLYPROTEIN"/>
    <property type="match status" value="1"/>
</dbReference>
<sequence length="605" mass="64814">MDQGLWMWTSPNLLLPQISIPLTLTLFVLIPLLERVEGGFGPPPGNLQQQLFGTPCDCQGGTRSVAPTSYTSTTDCGVKTAYLESTRQAGGHGHFSIPKWVCVQKPKVIPPPSGQNPVSCPSNCNFTETVHSSCYTQTSICTKDGKSYYQATLEKTKNKTSGGRVSIPVPGILGTSVGTLNTRGGEAGCSGTVGKPSCWSTTAPIGVSDGGGPTDAVKHIQVLKAVKPDIPKIKYHPLVLPKSKTPDLDVNTFDILQTTFSLLNYSNPKLASDCWLCMTTGTVMPMAIPVNFTTSSNMSCRSGLPFRIQPLGSFPSCVMSDADNGSLAVDLGRVTFAGCSDLTNFSFPTSSLCPPNGTVFVCGGSYAYSRLPANWTGICSVALLIPDITIVDGEEPLPVPSLDTFVGRHRRAIQALPLLLGLGISTAVGAGTAGVATGTQSLKLSQQIIDDVQTLSGTIKDLQDQIDSLAEVVLQNRRGLDLLTANQGGICLALQERCCFYANKSGIVRTKIKELQENLENRRKQLLENPLWTGLNGLLPYLLPLLGPLLGLLLIAVLGPCIANRITQFIKDQINILTSKPIQVHYQRLQSDESAPDVYLRPIRR</sequence>
<proteinExistence type="predicted"/>
<keyword evidence="8" id="KW-1032">Host cell membrane</keyword>
<keyword evidence="17" id="KW-0261">Viral envelope protein</keyword>
<evidence type="ECO:0000256" key="17">
    <source>
        <dbReference type="ARBA" id="ARBA00022879"/>
    </source>
</evidence>
<organism evidence="27">
    <name type="scientific">Gunnison's prairie dog retrovirus</name>
    <dbReference type="NCBI Taxonomy" id="2744145"/>
    <lineage>
        <taxon>Viruses</taxon>
        <taxon>Riboviria</taxon>
        <taxon>Pararnavirae</taxon>
        <taxon>Artverviricota</taxon>
        <taxon>Revtraviricetes</taxon>
        <taxon>Ortervirales</taxon>
        <taxon>Retroviridae</taxon>
    </lineage>
</organism>
<keyword evidence="15" id="KW-0946">Virion</keyword>
<dbReference type="EMBL" id="MT361316">
    <property type="protein sequence ID" value="QKU38052.1"/>
    <property type="molecule type" value="Genomic_RNA"/>
</dbReference>
<dbReference type="GO" id="GO:0055036">
    <property type="term" value="C:virion membrane"/>
    <property type="evidence" value="ECO:0007669"/>
    <property type="project" value="UniProtKB-SubCell"/>
</dbReference>
<evidence type="ECO:0000256" key="26">
    <source>
        <dbReference type="SAM" id="Phobius"/>
    </source>
</evidence>
<evidence type="ECO:0000313" key="27">
    <source>
        <dbReference type="EMBL" id="QKU38052.1"/>
    </source>
</evidence>
<keyword evidence="11" id="KW-0165">Cleavage on pair of basic residues</keyword>
<evidence type="ECO:0000256" key="3">
    <source>
        <dbReference type="ARBA" id="ARBA00004563"/>
    </source>
</evidence>
<keyword evidence="20 26" id="KW-0472">Membrane</keyword>
<accession>A0A7D5AJC3</accession>
<evidence type="ECO:0000256" key="20">
    <source>
        <dbReference type="ARBA" id="ARBA00023136"/>
    </source>
</evidence>
<evidence type="ECO:0000256" key="1">
    <source>
        <dbReference type="ARBA" id="ARBA00004402"/>
    </source>
</evidence>
<evidence type="ECO:0000256" key="13">
    <source>
        <dbReference type="ARBA" id="ARBA00022729"/>
    </source>
</evidence>
<evidence type="ECO:0000256" key="4">
    <source>
        <dbReference type="ARBA" id="ARBA00004650"/>
    </source>
</evidence>
<keyword evidence="9" id="KW-1169">Fusion of virus membrane with host cell membrane</keyword>